<dbReference type="InterPro" id="IPR029016">
    <property type="entry name" value="GAF-like_dom_sf"/>
</dbReference>
<comment type="caution">
    <text evidence="6">The sequence shown here is derived from an EMBL/GenBank/DDBJ whole genome shotgun (WGS) entry which is preliminary data.</text>
</comment>
<dbReference type="Pfam" id="PF03861">
    <property type="entry name" value="ANTAR"/>
    <property type="match status" value="1"/>
</dbReference>
<evidence type="ECO:0000313" key="7">
    <source>
        <dbReference type="Proteomes" id="UP000245639"/>
    </source>
</evidence>
<dbReference type="SUPFAM" id="SSF55781">
    <property type="entry name" value="GAF domain-like"/>
    <property type="match status" value="1"/>
</dbReference>
<dbReference type="Gene3D" id="3.30.450.40">
    <property type="match status" value="1"/>
</dbReference>
<keyword evidence="1" id="KW-0808">Transferase</keyword>
<dbReference type="RefSeq" id="WP_116709387.1">
    <property type="nucleotide sequence ID" value="NZ_QEKW01000009.1"/>
</dbReference>
<dbReference type="InterPro" id="IPR003018">
    <property type="entry name" value="GAF"/>
</dbReference>
<dbReference type="SMART" id="SM00065">
    <property type="entry name" value="GAF"/>
    <property type="match status" value="1"/>
</dbReference>
<dbReference type="Pfam" id="PF13185">
    <property type="entry name" value="GAF_2"/>
    <property type="match status" value="1"/>
</dbReference>
<sequence>MDTGQDEQLVIALRAAARELTQRRSIRDLEQMLARIVTSAVETVPGVDAGSISMTEHGRIETRYPTSEGIGRLDRTQSELGEGPCITAIEDPPASGTVVAQDLAGPDGQHWPRFAPLAVEAGFRALMSTELSTDGGVRAALNLYSSTPDAFDANARTLAGLFGIQAALLLYGSQQVLHLQRAVDSRDLIGRAKGILAERFGVDDEAAFQMLVTSSQNTNMKLVAVAQWLTENTAGARRARPESGPS</sequence>
<dbReference type="AlphaFoldDB" id="A0A2U1F7L6"/>
<dbReference type="SMART" id="SM01012">
    <property type="entry name" value="ANTAR"/>
    <property type="match status" value="1"/>
</dbReference>
<dbReference type="EMBL" id="QEKW01000009">
    <property type="protein sequence ID" value="PVZ08139.1"/>
    <property type="molecule type" value="Genomic_DNA"/>
</dbReference>
<keyword evidence="2" id="KW-0418">Kinase</keyword>
<gene>
    <name evidence="6" type="ORF">C8D89_10922</name>
</gene>
<dbReference type="InterPro" id="IPR011006">
    <property type="entry name" value="CheY-like_superfamily"/>
</dbReference>
<dbReference type="GO" id="GO:0003723">
    <property type="term" value="F:RNA binding"/>
    <property type="evidence" value="ECO:0007669"/>
    <property type="project" value="InterPro"/>
</dbReference>
<dbReference type="InterPro" id="IPR012074">
    <property type="entry name" value="GAF_ANTAR"/>
</dbReference>
<evidence type="ECO:0000259" key="5">
    <source>
        <dbReference type="PROSITE" id="PS50921"/>
    </source>
</evidence>
<feature type="domain" description="ANTAR" evidence="5">
    <location>
        <begin position="169"/>
        <end position="230"/>
    </location>
</feature>
<evidence type="ECO:0000256" key="3">
    <source>
        <dbReference type="ARBA" id="ARBA00023015"/>
    </source>
</evidence>
<dbReference type="OrthoDB" id="4629915at2"/>
<dbReference type="InterPro" id="IPR036388">
    <property type="entry name" value="WH-like_DNA-bd_sf"/>
</dbReference>
<protein>
    <submittedName>
        <fullName evidence="6">GAF domain-containing protein</fullName>
    </submittedName>
</protein>
<keyword evidence="7" id="KW-1185">Reference proteome</keyword>
<dbReference type="PIRSF" id="PIRSF036625">
    <property type="entry name" value="GAF_ANTAR"/>
    <property type="match status" value="1"/>
</dbReference>
<evidence type="ECO:0000256" key="2">
    <source>
        <dbReference type="ARBA" id="ARBA00022777"/>
    </source>
</evidence>
<accession>A0A2U1F7L6</accession>
<dbReference type="Proteomes" id="UP000245639">
    <property type="component" value="Unassembled WGS sequence"/>
</dbReference>
<dbReference type="SUPFAM" id="SSF52172">
    <property type="entry name" value="CheY-like"/>
    <property type="match status" value="1"/>
</dbReference>
<keyword evidence="4" id="KW-0804">Transcription</keyword>
<evidence type="ECO:0000313" key="6">
    <source>
        <dbReference type="EMBL" id="PVZ08139.1"/>
    </source>
</evidence>
<organism evidence="6 7">
    <name type="scientific">Actinomycetospora cinnamomea</name>
    <dbReference type="NCBI Taxonomy" id="663609"/>
    <lineage>
        <taxon>Bacteria</taxon>
        <taxon>Bacillati</taxon>
        <taxon>Actinomycetota</taxon>
        <taxon>Actinomycetes</taxon>
        <taxon>Pseudonocardiales</taxon>
        <taxon>Pseudonocardiaceae</taxon>
        <taxon>Actinomycetospora</taxon>
    </lineage>
</organism>
<reference evidence="6 7" key="1">
    <citation type="submission" date="2018-04" db="EMBL/GenBank/DDBJ databases">
        <title>Genomic Encyclopedia of Type Strains, Phase IV (KMG-IV): sequencing the most valuable type-strain genomes for metagenomic binning, comparative biology and taxonomic classification.</title>
        <authorList>
            <person name="Goeker M."/>
        </authorList>
    </citation>
    <scope>NUCLEOTIDE SEQUENCE [LARGE SCALE GENOMIC DNA]</scope>
    <source>
        <strain evidence="6 7">DSM 45771</strain>
    </source>
</reference>
<evidence type="ECO:0000256" key="1">
    <source>
        <dbReference type="ARBA" id="ARBA00022679"/>
    </source>
</evidence>
<keyword evidence="3" id="KW-0805">Transcription regulation</keyword>
<dbReference type="Gene3D" id="1.10.10.10">
    <property type="entry name" value="Winged helix-like DNA-binding domain superfamily/Winged helix DNA-binding domain"/>
    <property type="match status" value="1"/>
</dbReference>
<proteinExistence type="predicted"/>
<evidence type="ECO:0000256" key="4">
    <source>
        <dbReference type="ARBA" id="ARBA00023163"/>
    </source>
</evidence>
<name>A0A2U1F7L6_9PSEU</name>
<dbReference type="PROSITE" id="PS50921">
    <property type="entry name" value="ANTAR"/>
    <property type="match status" value="1"/>
</dbReference>
<dbReference type="GO" id="GO:0016301">
    <property type="term" value="F:kinase activity"/>
    <property type="evidence" value="ECO:0007669"/>
    <property type="project" value="UniProtKB-KW"/>
</dbReference>
<dbReference type="InterPro" id="IPR005561">
    <property type="entry name" value="ANTAR"/>
</dbReference>